<protein>
    <submittedName>
        <fullName evidence="1">DUF2491 family protein</fullName>
    </submittedName>
</protein>
<proteinExistence type="predicted"/>
<sequence>MSHWFDRTSASKDAPGAFPLGARLKGAVTIDALPFRLAGEAFGFECPASPQIIEAIGVIDLGEGSQLHRLYLTDDAFLQIASTGAPGSERNVGDVALFVYVDSVHPANQAAFRQWVQQGSLLGAATYAVANREYHRVWGEGPDQRWAPPIVFDENVHKTSAGTKDYDLTLYSMLYERSPEGADRNELLLVAAEDSGPNQYVVSLALGVPLTTAEFEIT</sequence>
<organism evidence="1 2">
    <name type="scientific">Dokdonella ginsengisoli</name>
    <dbReference type="NCBI Taxonomy" id="363846"/>
    <lineage>
        <taxon>Bacteria</taxon>
        <taxon>Pseudomonadati</taxon>
        <taxon>Pseudomonadota</taxon>
        <taxon>Gammaproteobacteria</taxon>
        <taxon>Lysobacterales</taxon>
        <taxon>Rhodanobacteraceae</taxon>
        <taxon>Dokdonella</taxon>
    </lineage>
</organism>
<gene>
    <name evidence="1" type="ORF">ACFO6Q_12290</name>
</gene>
<evidence type="ECO:0000313" key="1">
    <source>
        <dbReference type="EMBL" id="MFC4821109.1"/>
    </source>
</evidence>
<dbReference type="EMBL" id="JBHSHD010000008">
    <property type="protein sequence ID" value="MFC4821109.1"/>
    <property type="molecule type" value="Genomic_DNA"/>
</dbReference>
<keyword evidence="2" id="KW-1185">Reference proteome</keyword>
<dbReference type="Proteomes" id="UP001595886">
    <property type="component" value="Unassembled WGS sequence"/>
</dbReference>
<dbReference type="InterPro" id="IPR019621">
    <property type="entry name" value="DUF2491"/>
</dbReference>
<name>A0ABV9QXF9_9GAMM</name>
<comment type="caution">
    <text evidence="1">The sequence shown here is derived from an EMBL/GenBank/DDBJ whole genome shotgun (WGS) entry which is preliminary data.</text>
</comment>
<evidence type="ECO:0000313" key="2">
    <source>
        <dbReference type="Proteomes" id="UP001595886"/>
    </source>
</evidence>
<reference evidence="2" key="1">
    <citation type="journal article" date="2019" name="Int. J. Syst. Evol. Microbiol.">
        <title>The Global Catalogue of Microorganisms (GCM) 10K type strain sequencing project: providing services to taxonomists for standard genome sequencing and annotation.</title>
        <authorList>
            <consortium name="The Broad Institute Genomics Platform"/>
            <consortium name="The Broad Institute Genome Sequencing Center for Infectious Disease"/>
            <person name="Wu L."/>
            <person name="Ma J."/>
        </authorList>
    </citation>
    <scope>NUCLEOTIDE SEQUENCE [LARGE SCALE GENOMIC DNA]</scope>
    <source>
        <strain evidence="2">CCUG 30340</strain>
    </source>
</reference>
<accession>A0ABV9QXF9</accession>
<dbReference type="Pfam" id="PF10679">
    <property type="entry name" value="DUF2491"/>
    <property type="match status" value="1"/>
</dbReference>
<dbReference type="RefSeq" id="WP_380021393.1">
    <property type="nucleotide sequence ID" value="NZ_JBHSHD010000008.1"/>
</dbReference>